<feature type="domain" description="AAA+ ATPase" evidence="14">
    <location>
        <begin position="274"/>
        <end position="536"/>
    </location>
</feature>
<evidence type="ECO:0000256" key="11">
    <source>
        <dbReference type="ARBA" id="ARBA00048432"/>
    </source>
</evidence>
<keyword evidence="17" id="KW-1185">Reference proteome</keyword>
<evidence type="ECO:0000313" key="16">
    <source>
        <dbReference type="EMBL" id="KAJ1976465.1"/>
    </source>
</evidence>
<dbReference type="GO" id="GO:0005737">
    <property type="term" value="C:cytoplasm"/>
    <property type="evidence" value="ECO:0007669"/>
    <property type="project" value="UniProtKB-SubCell"/>
</dbReference>
<dbReference type="GO" id="GO:0016787">
    <property type="term" value="F:hydrolase activity"/>
    <property type="evidence" value="ECO:0007669"/>
    <property type="project" value="UniProtKB-KW"/>
</dbReference>
<evidence type="ECO:0000256" key="9">
    <source>
        <dbReference type="ARBA" id="ARBA00022840"/>
    </source>
</evidence>
<comment type="caution">
    <text evidence="16">The sequence shown here is derived from an EMBL/GenBank/DDBJ whole genome shotgun (WGS) entry which is preliminary data.</text>
</comment>
<dbReference type="Gene3D" id="3.40.50.300">
    <property type="entry name" value="P-loop containing nucleotide triphosphate hydrolases"/>
    <property type="match status" value="2"/>
</dbReference>
<keyword evidence="5" id="KW-0963">Cytoplasm</keyword>
<evidence type="ECO:0000256" key="7">
    <source>
        <dbReference type="ARBA" id="ARBA00022801"/>
    </source>
</evidence>
<feature type="domain" description="Helicase ATP-binding" evidence="15">
    <location>
        <begin position="256"/>
        <end position="540"/>
    </location>
</feature>
<keyword evidence="12" id="KW-0175">Coiled coil</keyword>
<keyword evidence="8" id="KW-0347">Helicase</keyword>
<reference evidence="16" key="1">
    <citation type="submission" date="2022-07" db="EMBL/GenBank/DDBJ databases">
        <title>Phylogenomic reconstructions and comparative analyses of Kickxellomycotina fungi.</title>
        <authorList>
            <person name="Reynolds N.K."/>
            <person name="Stajich J.E."/>
            <person name="Barry K."/>
            <person name="Grigoriev I.V."/>
            <person name="Crous P."/>
            <person name="Smith M.E."/>
        </authorList>
    </citation>
    <scope>NUCLEOTIDE SEQUENCE</scope>
    <source>
        <strain evidence="16">RSA 567</strain>
    </source>
</reference>
<evidence type="ECO:0000256" key="2">
    <source>
        <dbReference type="ARBA" id="ARBA00004496"/>
    </source>
</evidence>
<evidence type="ECO:0000256" key="5">
    <source>
        <dbReference type="ARBA" id="ARBA00022490"/>
    </source>
</evidence>
<comment type="catalytic activity">
    <reaction evidence="11">
        <text>ATP + H2O = ADP + phosphate + H(+)</text>
        <dbReference type="Rhea" id="RHEA:13065"/>
        <dbReference type="ChEBI" id="CHEBI:15377"/>
        <dbReference type="ChEBI" id="CHEBI:15378"/>
        <dbReference type="ChEBI" id="CHEBI:30616"/>
        <dbReference type="ChEBI" id="CHEBI:43474"/>
        <dbReference type="ChEBI" id="CHEBI:456216"/>
        <dbReference type="EC" id="3.6.4.12"/>
    </reaction>
    <physiologicalReaction direction="left-to-right" evidence="11">
        <dbReference type="Rhea" id="RHEA:13066"/>
    </physiologicalReaction>
</comment>
<accession>A0A9W8E7P7</accession>
<evidence type="ECO:0000256" key="1">
    <source>
        <dbReference type="ARBA" id="ARBA00004123"/>
    </source>
</evidence>
<dbReference type="Pfam" id="PF21138">
    <property type="entry name" value="SMUBP-2_HCS1_1B"/>
    <property type="match status" value="1"/>
</dbReference>
<keyword evidence="7" id="KW-0378">Hydrolase</keyword>
<evidence type="ECO:0000256" key="12">
    <source>
        <dbReference type="SAM" id="Coils"/>
    </source>
</evidence>
<dbReference type="PANTHER" id="PTHR43788:SF8">
    <property type="entry name" value="DNA-BINDING PROTEIN SMUBP-2"/>
    <property type="match status" value="1"/>
</dbReference>
<protein>
    <recommendedName>
        <fullName evidence="4">DNA helicase</fullName>
        <ecNumber evidence="4">3.6.4.12</ecNumber>
    </recommendedName>
</protein>
<evidence type="ECO:0000256" key="13">
    <source>
        <dbReference type="SAM" id="MobiDB-lite"/>
    </source>
</evidence>
<dbReference type="GO" id="GO:0003723">
    <property type="term" value="F:RNA binding"/>
    <property type="evidence" value="ECO:0007669"/>
    <property type="project" value="InterPro"/>
</dbReference>
<dbReference type="OrthoDB" id="6513042at2759"/>
<dbReference type="Pfam" id="PF13087">
    <property type="entry name" value="AAA_12"/>
    <property type="match status" value="1"/>
</dbReference>
<dbReference type="InterPro" id="IPR003593">
    <property type="entry name" value="AAA+_ATPase"/>
</dbReference>
<name>A0A9W8E7P7_9FUNG</name>
<evidence type="ECO:0000313" key="17">
    <source>
        <dbReference type="Proteomes" id="UP001151582"/>
    </source>
</evidence>
<keyword evidence="10" id="KW-0539">Nucleus</keyword>
<dbReference type="Proteomes" id="UP001151582">
    <property type="component" value="Unassembled WGS sequence"/>
</dbReference>
<comment type="similarity">
    <text evidence="3">Belongs to the DNA2/NAM7 helicase family.</text>
</comment>
<dbReference type="InterPro" id="IPR027417">
    <property type="entry name" value="P-loop_NTPase"/>
</dbReference>
<dbReference type="Pfam" id="PF13086">
    <property type="entry name" value="AAA_11"/>
    <property type="match status" value="1"/>
</dbReference>
<feature type="non-terminal residue" evidence="16">
    <location>
        <position position="670"/>
    </location>
</feature>
<sequence>MASPAAFVCRQADLITKERTLELDTTAELLRSWSPLHLQRLGLALVGLRITGLRTGLGGKTLVDLEAPHSSGRGTLPTHQLRPGDIVSLQAYHAGQTDKSGAKKPAKTRKGGASASSATPSSSSLPSLSGVVYRGTDAKLIVSTTDDIPDDWNERCTVQKLANDVTFKRMLMALATLMQKSNVRGRSQLLSLPTPTAVVNALQSGPSYPGDVSSTLCEVLLGTRVPAFTLRDGTVRLVTDMTENALSSLAEPAAWHDDMLNDSQRSAVRFALAANDVALVHGPPGTGKTFTLVEIVRQLVATTPSTFRILVCGPSNISVDNLVERLGRCRIPLVRLGHPARVLPTVLNHCLDVVMKHSEQGNLLKDVQADMDQTLAKIAKTKRRGEKYALYQELKELRKELRAREKKVVQDCLQSSRVVLTTLNGAGIPYLDRHRFDVVVIDEATQALEGECWIAALKGNKLILAGDHLQLPPTIKSRSTILALPALESSTPKRSVSTASSPAPLSTTTGLDTTLFDRMLALYGTSIKRMLTVQYRMHQHIMYHSSALLYHGQLTAHPSVANHCLADLSAVKDTDTTRAPLIAIDTAGCSYSEQTEQGATADKPSTSSSSTRGTRAWSIQALLDSDSKFNPEEAELVRKHMALLVDEGGVAPEDIAIISPYNAQVRLLTS</sequence>
<dbReference type="CDD" id="cd18044">
    <property type="entry name" value="DEXXQc_SMUBP2"/>
    <property type="match status" value="1"/>
</dbReference>
<feature type="coiled-coil region" evidence="12">
    <location>
        <begin position="364"/>
        <end position="411"/>
    </location>
</feature>
<evidence type="ECO:0000256" key="8">
    <source>
        <dbReference type="ARBA" id="ARBA00022806"/>
    </source>
</evidence>
<keyword evidence="6" id="KW-0547">Nucleotide-binding</keyword>
<evidence type="ECO:0000256" key="3">
    <source>
        <dbReference type="ARBA" id="ARBA00007913"/>
    </source>
</evidence>
<organism evidence="16 17">
    <name type="scientific">Dimargaris verticillata</name>
    <dbReference type="NCBI Taxonomy" id="2761393"/>
    <lineage>
        <taxon>Eukaryota</taxon>
        <taxon>Fungi</taxon>
        <taxon>Fungi incertae sedis</taxon>
        <taxon>Zoopagomycota</taxon>
        <taxon>Kickxellomycotina</taxon>
        <taxon>Dimargaritomycetes</taxon>
        <taxon>Dimargaritales</taxon>
        <taxon>Dimargaritaceae</taxon>
        <taxon>Dimargaris</taxon>
    </lineage>
</organism>
<dbReference type="SUPFAM" id="SSF52540">
    <property type="entry name" value="P-loop containing nucleoside triphosphate hydrolases"/>
    <property type="match status" value="1"/>
</dbReference>
<dbReference type="SMART" id="SM00382">
    <property type="entry name" value="AAA"/>
    <property type="match status" value="1"/>
</dbReference>
<dbReference type="GO" id="GO:0043139">
    <property type="term" value="F:5'-3' DNA helicase activity"/>
    <property type="evidence" value="ECO:0007669"/>
    <property type="project" value="TreeGrafter"/>
</dbReference>
<evidence type="ECO:0000256" key="4">
    <source>
        <dbReference type="ARBA" id="ARBA00012551"/>
    </source>
</evidence>
<feature type="compositionally biased region" description="Low complexity" evidence="13">
    <location>
        <begin position="113"/>
        <end position="126"/>
    </location>
</feature>
<proteinExistence type="inferred from homology"/>
<feature type="region of interest" description="Disordered" evidence="13">
    <location>
        <begin position="95"/>
        <end position="126"/>
    </location>
</feature>
<dbReference type="GO" id="GO:0005524">
    <property type="term" value="F:ATP binding"/>
    <property type="evidence" value="ECO:0007669"/>
    <property type="project" value="UniProtKB-KW"/>
</dbReference>
<evidence type="ECO:0000256" key="10">
    <source>
        <dbReference type="ARBA" id="ARBA00023242"/>
    </source>
</evidence>
<dbReference type="EMBL" id="JANBQB010000429">
    <property type="protein sequence ID" value="KAJ1976465.1"/>
    <property type="molecule type" value="Genomic_DNA"/>
</dbReference>
<dbReference type="AlphaFoldDB" id="A0A9W8E7P7"/>
<comment type="subcellular location">
    <subcellularLocation>
        <location evidence="2">Cytoplasm</location>
    </subcellularLocation>
    <subcellularLocation>
        <location evidence="1">Nucleus</location>
    </subcellularLocation>
</comment>
<dbReference type="Gene3D" id="2.40.30.270">
    <property type="match status" value="1"/>
</dbReference>
<evidence type="ECO:0000256" key="6">
    <source>
        <dbReference type="ARBA" id="ARBA00022741"/>
    </source>
</evidence>
<dbReference type="PANTHER" id="PTHR43788">
    <property type="entry name" value="DNA2/NAM7 HELICASE FAMILY MEMBER"/>
    <property type="match status" value="1"/>
</dbReference>
<dbReference type="InterPro" id="IPR041679">
    <property type="entry name" value="DNA2/NAM7-like_C"/>
</dbReference>
<dbReference type="EC" id="3.6.4.12" evidence="4"/>
<gene>
    <name evidence="16" type="ORF">H4R34_003969</name>
</gene>
<keyword evidence="9" id="KW-0067">ATP-binding</keyword>
<dbReference type="InterPro" id="IPR041677">
    <property type="entry name" value="DNA2/NAM7_AAA_11"/>
</dbReference>
<dbReference type="InterPro" id="IPR014001">
    <property type="entry name" value="Helicase_ATP-bd"/>
</dbReference>
<dbReference type="InterPro" id="IPR048761">
    <property type="entry name" value="SMUBP-2_HCS1_1B"/>
</dbReference>
<evidence type="ECO:0000259" key="14">
    <source>
        <dbReference type="SMART" id="SM00382"/>
    </source>
</evidence>
<evidence type="ECO:0000259" key="15">
    <source>
        <dbReference type="SMART" id="SM00487"/>
    </source>
</evidence>
<dbReference type="GO" id="GO:0005634">
    <property type="term" value="C:nucleus"/>
    <property type="evidence" value="ECO:0007669"/>
    <property type="project" value="UniProtKB-SubCell"/>
</dbReference>
<dbReference type="InterPro" id="IPR050534">
    <property type="entry name" value="Coronavir_polyprotein_1ab"/>
</dbReference>
<dbReference type="SMART" id="SM00487">
    <property type="entry name" value="DEXDc"/>
    <property type="match status" value="1"/>
</dbReference>